<comment type="similarity">
    <text evidence="1">Belongs to the paxM FAD-dependent monooxygenase family.</text>
</comment>
<evidence type="ECO:0000256" key="1">
    <source>
        <dbReference type="ARBA" id="ARBA00007992"/>
    </source>
</evidence>
<dbReference type="PANTHER" id="PTHR13789">
    <property type="entry name" value="MONOOXYGENASE"/>
    <property type="match status" value="1"/>
</dbReference>
<dbReference type="SUPFAM" id="SSF51905">
    <property type="entry name" value="FAD/NAD(P)-binding domain"/>
    <property type="match status" value="1"/>
</dbReference>
<dbReference type="InterPro" id="IPR036188">
    <property type="entry name" value="FAD/NAD-bd_sf"/>
</dbReference>
<dbReference type="Proteomes" id="UP001480595">
    <property type="component" value="Unassembled WGS sequence"/>
</dbReference>
<name>A0ABR1T8J9_9PEZI</name>
<dbReference type="PRINTS" id="PR00420">
    <property type="entry name" value="RNGMNOXGNASE"/>
</dbReference>
<evidence type="ECO:0000256" key="2">
    <source>
        <dbReference type="ARBA" id="ARBA00023002"/>
    </source>
</evidence>
<reference evidence="4 5" key="1">
    <citation type="submission" date="2023-01" db="EMBL/GenBank/DDBJ databases">
        <title>Analysis of 21 Apiospora genomes using comparative genomics revels a genus with tremendous synthesis potential of carbohydrate active enzymes and secondary metabolites.</title>
        <authorList>
            <person name="Sorensen T."/>
        </authorList>
    </citation>
    <scope>NUCLEOTIDE SEQUENCE [LARGE SCALE GENOMIC DNA]</scope>
    <source>
        <strain evidence="4 5">CBS 135458</strain>
    </source>
</reference>
<comment type="caution">
    <text evidence="4">The sequence shown here is derived from an EMBL/GenBank/DDBJ whole genome shotgun (WGS) entry which is preliminary data.</text>
</comment>
<evidence type="ECO:0000313" key="4">
    <source>
        <dbReference type="EMBL" id="KAK8042931.1"/>
    </source>
</evidence>
<organism evidence="4 5">
    <name type="scientific">Apiospora phragmitis</name>
    <dbReference type="NCBI Taxonomy" id="2905665"/>
    <lineage>
        <taxon>Eukaryota</taxon>
        <taxon>Fungi</taxon>
        <taxon>Dikarya</taxon>
        <taxon>Ascomycota</taxon>
        <taxon>Pezizomycotina</taxon>
        <taxon>Sordariomycetes</taxon>
        <taxon>Xylariomycetidae</taxon>
        <taxon>Amphisphaeriales</taxon>
        <taxon>Apiosporaceae</taxon>
        <taxon>Apiospora</taxon>
    </lineage>
</organism>
<proteinExistence type="inferred from homology"/>
<dbReference type="Gene3D" id="3.50.50.60">
    <property type="entry name" value="FAD/NAD(P)-binding domain"/>
    <property type="match status" value="1"/>
</dbReference>
<keyword evidence="5" id="KW-1185">Reference proteome</keyword>
<evidence type="ECO:0000313" key="5">
    <source>
        <dbReference type="Proteomes" id="UP001480595"/>
    </source>
</evidence>
<dbReference type="Pfam" id="PF13450">
    <property type="entry name" value="NAD_binding_8"/>
    <property type="match status" value="1"/>
</dbReference>
<dbReference type="PANTHER" id="PTHR13789:SF187">
    <property type="entry name" value="MONOOXYGENASE"/>
    <property type="match status" value="1"/>
</dbReference>
<keyword evidence="3" id="KW-0503">Monooxygenase</keyword>
<dbReference type="GeneID" id="92097886"/>
<dbReference type="EMBL" id="JAQQWL010000013">
    <property type="protein sequence ID" value="KAK8042931.1"/>
    <property type="molecule type" value="Genomic_DNA"/>
</dbReference>
<sequence length="426" mass="47301">MTSNGTKNGSIHRPKTGIKVIVVGAGFGGLGAAIECHRNGHDVEIYEQFAELKSLGDIISFGPNAGRIFHRWGTAPGEVADRMRAFSIDLRAYGFNIHKYDTGEVVINQRTPEPDRAAPNFNGHRGELHAIVYEHATVELGIPIHLGNKIRNYFEEEGQAGIILDNGEKVAGDVVLAADGVRSKARKIVLGYEDKPKSSGYAVWRAWFTNEDMLADPETAQFCNNGDTFNGWIGPDMHLLFSTIKNGADCCWVLTHPDEHDIDESWSFPGKLSEVLEALKDWDPMCRRIVGKTPASRLVDWKLPGGAHLVVGRLAHPFLPTSAQGAAQAVEDGVTIATCLRLCGGKEHIPTAVRAHERIRYERVREAQKTGESTRDMWHKTDWDRVKDDPTVIQFPRLAWIFEHDAEKHAEKVYEEVAKQVLTDGA</sequence>
<dbReference type="RefSeq" id="XP_066709784.1">
    <property type="nucleotide sequence ID" value="XM_066864823.1"/>
</dbReference>
<dbReference type="SUPFAM" id="SSF54373">
    <property type="entry name" value="FAD-linked reductases, C-terminal domain"/>
    <property type="match status" value="1"/>
</dbReference>
<gene>
    <name evidence="4" type="ORF">PG994_013414</name>
</gene>
<evidence type="ECO:0000256" key="3">
    <source>
        <dbReference type="ARBA" id="ARBA00023033"/>
    </source>
</evidence>
<keyword evidence="2" id="KW-0560">Oxidoreductase</keyword>
<protein>
    <submittedName>
        <fullName evidence="4">Uncharacterized protein</fullName>
    </submittedName>
</protein>
<dbReference type="InterPro" id="IPR050493">
    <property type="entry name" value="FAD-dep_Monooxygenase_BioMet"/>
</dbReference>
<accession>A0ABR1T8J9</accession>